<gene>
    <name evidence="2" type="ORF">OSTLU_5051</name>
</gene>
<dbReference type="PROSITE" id="PS50011">
    <property type="entry name" value="PROTEIN_KINASE_DOM"/>
    <property type="match status" value="1"/>
</dbReference>
<dbReference type="PANTHER" id="PTHR44329">
    <property type="entry name" value="SERINE/THREONINE-PROTEIN KINASE TNNI3K-RELATED"/>
    <property type="match status" value="1"/>
</dbReference>
<dbReference type="InterPro" id="IPR000719">
    <property type="entry name" value="Prot_kinase_dom"/>
</dbReference>
<dbReference type="InterPro" id="IPR051681">
    <property type="entry name" value="Ser/Thr_Kinases-Pseudokinases"/>
</dbReference>
<dbReference type="Pfam" id="PF07714">
    <property type="entry name" value="PK_Tyr_Ser-Thr"/>
    <property type="match status" value="1"/>
</dbReference>
<dbReference type="Gramene" id="ABO98633">
    <property type="protein sequence ID" value="ABO98633"/>
    <property type="gene ID" value="OSTLU_5051"/>
</dbReference>
<dbReference type="PANTHER" id="PTHR44329:SF11">
    <property type="entry name" value="OS09G0443600 PROTEIN"/>
    <property type="match status" value="1"/>
</dbReference>
<dbReference type="PROSITE" id="PS00108">
    <property type="entry name" value="PROTEIN_KINASE_ST"/>
    <property type="match status" value="1"/>
</dbReference>
<dbReference type="Proteomes" id="UP000001568">
    <property type="component" value="Chromosome 11"/>
</dbReference>
<dbReference type="PIRSF" id="PIRSF000654">
    <property type="entry name" value="Integrin-linked_kinase"/>
    <property type="match status" value="1"/>
</dbReference>
<feature type="domain" description="Protein kinase" evidence="1">
    <location>
        <begin position="1"/>
        <end position="255"/>
    </location>
</feature>
<organism evidence="2 3">
    <name type="scientific">Ostreococcus lucimarinus (strain CCE9901)</name>
    <dbReference type="NCBI Taxonomy" id="436017"/>
    <lineage>
        <taxon>Eukaryota</taxon>
        <taxon>Viridiplantae</taxon>
        <taxon>Chlorophyta</taxon>
        <taxon>Mamiellophyceae</taxon>
        <taxon>Mamiellales</taxon>
        <taxon>Bathycoccaceae</taxon>
        <taxon>Ostreococcus</taxon>
    </lineage>
</organism>
<evidence type="ECO:0000313" key="2">
    <source>
        <dbReference type="EMBL" id="ABO98633.1"/>
    </source>
</evidence>
<dbReference type="InterPro" id="IPR011009">
    <property type="entry name" value="Kinase-like_dom_sf"/>
</dbReference>
<evidence type="ECO:0000259" key="1">
    <source>
        <dbReference type="PROSITE" id="PS50011"/>
    </source>
</evidence>
<dbReference type="Gene3D" id="1.10.510.10">
    <property type="entry name" value="Transferase(Phosphotransferase) domain 1"/>
    <property type="match status" value="1"/>
</dbReference>
<accession>A4S4W8</accession>
<feature type="non-terminal residue" evidence="2">
    <location>
        <position position="1"/>
    </location>
</feature>
<dbReference type="RefSeq" id="XP_001420340.1">
    <property type="nucleotide sequence ID" value="XM_001420303.1"/>
</dbReference>
<dbReference type="GO" id="GO:0004674">
    <property type="term" value="F:protein serine/threonine kinase activity"/>
    <property type="evidence" value="ECO:0007669"/>
    <property type="project" value="TreeGrafter"/>
</dbReference>
<dbReference type="SUPFAM" id="SSF56112">
    <property type="entry name" value="Protein kinase-like (PK-like)"/>
    <property type="match status" value="1"/>
</dbReference>
<dbReference type="OrthoDB" id="10261027at2759"/>
<dbReference type="GeneID" id="5004519"/>
<dbReference type="PRINTS" id="PR00109">
    <property type="entry name" value="TYRKINASE"/>
</dbReference>
<dbReference type="HOGENOM" id="CLU_000288_7_35_1"/>
<keyword evidence="3" id="KW-1185">Reference proteome</keyword>
<dbReference type="EMBL" id="CP000591">
    <property type="protein sequence ID" value="ABO98633.1"/>
    <property type="molecule type" value="Genomic_DNA"/>
</dbReference>
<dbReference type="AlphaFoldDB" id="A4S4W8"/>
<name>A4S4W8_OSTLU</name>
<evidence type="ECO:0000313" key="3">
    <source>
        <dbReference type="Proteomes" id="UP000001568"/>
    </source>
</evidence>
<dbReference type="InterPro" id="IPR008271">
    <property type="entry name" value="Ser/Thr_kinase_AS"/>
</dbReference>
<protein>
    <recommendedName>
        <fullName evidence="1">Protein kinase domain-containing protein</fullName>
    </recommendedName>
</protein>
<dbReference type="SMART" id="SM00220">
    <property type="entry name" value="S_TKc"/>
    <property type="match status" value="1"/>
</dbReference>
<proteinExistence type="predicted"/>
<sequence length="261" mass="29156">GSSGEAFLASWRGARVVVKTMKLLHDDDAARRALARRAFVRECEIMARLRHPNVLAFYGANANGRDASVVCEYAPGGTLKQWLHENKGKKRSLSARLGMALDIARAFAYLESRTPRVMHRDLKPSNVFVSVDGRALVADFGLARFVAPRGEDLTGETGTYIYMAPEVIKSQHYDERADVFSYGILLYELVTGIEPYQPHHFTGIQIATAVADRAFRPKIPDSTHAGLTAIIEMCWQQDASNRPSFERVRESMETMVPDILK</sequence>
<dbReference type="GO" id="GO:0005524">
    <property type="term" value="F:ATP binding"/>
    <property type="evidence" value="ECO:0007669"/>
    <property type="project" value="InterPro"/>
</dbReference>
<dbReference type="CDD" id="cd13999">
    <property type="entry name" value="STKc_MAP3K-like"/>
    <property type="match status" value="1"/>
</dbReference>
<dbReference type="InterPro" id="IPR001245">
    <property type="entry name" value="Ser-Thr/Tyr_kinase_cat_dom"/>
</dbReference>
<dbReference type="KEGG" id="olu:OSTLU_5051"/>
<dbReference type="STRING" id="436017.A4S4W8"/>
<feature type="non-terminal residue" evidence="2">
    <location>
        <position position="261"/>
    </location>
</feature>
<reference evidence="2 3" key="1">
    <citation type="journal article" date="2007" name="Proc. Natl. Acad. Sci. U.S.A.">
        <title>The tiny eukaryote Ostreococcus provides genomic insights into the paradox of plankton speciation.</title>
        <authorList>
            <person name="Palenik B."/>
            <person name="Grimwood J."/>
            <person name="Aerts A."/>
            <person name="Rouze P."/>
            <person name="Salamov A."/>
            <person name="Putnam N."/>
            <person name="Dupont C."/>
            <person name="Jorgensen R."/>
            <person name="Derelle E."/>
            <person name="Rombauts S."/>
            <person name="Zhou K."/>
            <person name="Otillar R."/>
            <person name="Merchant S.S."/>
            <person name="Podell S."/>
            <person name="Gaasterland T."/>
            <person name="Napoli C."/>
            <person name="Gendler K."/>
            <person name="Manuell A."/>
            <person name="Tai V."/>
            <person name="Vallon O."/>
            <person name="Piganeau G."/>
            <person name="Jancek S."/>
            <person name="Heijde M."/>
            <person name="Jabbari K."/>
            <person name="Bowler C."/>
            <person name="Lohr M."/>
            <person name="Robbens S."/>
            <person name="Werner G."/>
            <person name="Dubchak I."/>
            <person name="Pazour G.J."/>
            <person name="Ren Q."/>
            <person name="Paulsen I."/>
            <person name="Delwiche C."/>
            <person name="Schmutz J."/>
            <person name="Rokhsar D."/>
            <person name="Van de Peer Y."/>
            <person name="Moreau H."/>
            <person name="Grigoriev I.V."/>
        </authorList>
    </citation>
    <scope>NUCLEOTIDE SEQUENCE [LARGE SCALE GENOMIC DNA]</scope>
    <source>
        <strain evidence="2 3">CCE9901</strain>
    </source>
</reference>
<dbReference type="eggNOG" id="KOG0192">
    <property type="taxonomic scope" value="Eukaryota"/>
</dbReference>